<evidence type="ECO:0000313" key="3">
    <source>
        <dbReference type="Proteomes" id="UP000218418"/>
    </source>
</evidence>
<dbReference type="OrthoDB" id="582274at2"/>
<keyword evidence="1" id="KW-0732">Signal</keyword>
<protein>
    <submittedName>
        <fullName evidence="2">Uncharacterized protein</fullName>
    </submittedName>
</protein>
<evidence type="ECO:0000256" key="1">
    <source>
        <dbReference type="SAM" id="SignalP"/>
    </source>
</evidence>
<feature type="chain" id="PRO_5012554717" evidence="1">
    <location>
        <begin position="23"/>
        <end position="155"/>
    </location>
</feature>
<dbReference type="AlphaFoldDB" id="A0A1Z4M1M9"/>
<proteinExistence type="predicted"/>
<name>A0A1Z4M1M9_9CYAN</name>
<keyword evidence="3" id="KW-1185">Reference proteome</keyword>
<accession>A0A1Z4M1M9</accession>
<dbReference type="EMBL" id="AP018227">
    <property type="protein sequence ID" value="BAY87389.1"/>
    <property type="molecule type" value="Genomic_DNA"/>
</dbReference>
<evidence type="ECO:0000313" key="2">
    <source>
        <dbReference type="EMBL" id="BAY87389.1"/>
    </source>
</evidence>
<organism evidence="2 3">
    <name type="scientific">Calothrix parasitica NIES-267</name>
    <dbReference type="NCBI Taxonomy" id="1973488"/>
    <lineage>
        <taxon>Bacteria</taxon>
        <taxon>Bacillati</taxon>
        <taxon>Cyanobacteriota</taxon>
        <taxon>Cyanophyceae</taxon>
        <taxon>Nostocales</taxon>
        <taxon>Calotrichaceae</taxon>
        <taxon>Calothrix</taxon>
    </lineage>
</organism>
<sequence length="155" mass="16520">MKKIILIVCSAITLITVSAAFANNLVNHNGLNNMNSNSSSSTTFTSNSSGYQRGQLSLSAANLSQPHLLIIETSATQLNGKVIVNGKVVKNLSSKNTEIDLSRYLSVGNHKVEISANYAPPMSPIKVELNAPNSNVTQETSGNGTLNYQLDVSVR</sequence>
<gene>
    <name evidence="2" type="ORF">NIES267_69110</name>
</gene>
<feature type="signal peptide" evidence="1">
    <location>
        <begin position="1"/>
        <end position="22"/>
    </location>
</feature>
<dbReference type="Proteomes" id="UP000218418">
    <property type="component" value="Chromosome"/>
</dbReference>
<reference evidence="2 3" key="1">
    <citation type="submission" date="2017-06" db="EMBL/GenBank/DDBJ databases">
        <title>Genome sequencing of cyanobaciteial culture collection at National Institute for Environmental Studies (NIES).</title>
        <authorList>
            <person name="Hirose Y."/>
            <person name="Shimura Y."/>
            <person name="Fujisawa T."/>
            <person name="Nakamura Y."/>
            <person name="Kawachi M."/>
        </authorList>
    </citation>
    <scope>NUCLEOTIDE SEQUENCE [LARGE SCALE GENOMIC DNA]</scope>
    <source>
        <strain evidence="2 3">NIES-267</strain>
    </source>
</reference>